<feature type="region of interest" description="Disordered" evidence="1">
    <location>
        <begin position="611"/>
        <end position="660"/>
    </location>
</feature>
<keyword evidence="3" id="KW-1185">Reference proteome</keyword>
<name>A0A9Q8SE71_9PEZI</name>
<dbReference type="GeneID" id="73336117"/>
<proteinExistence type="predicted"/>
<dbReference type="Proteomes" id="UP000830671">
    <property type="component" value="Chromosome 1"/>
</dbReference>
<feature type="region of interest" description="Disordered" evidence="1">
    <location>
        <begin position="542"/>
        <end position="591"/>
    </location>
</feature>
<reference evidence="2" key="1">
    <citation type="journal article" date="2021" name="Mol. Plant Microbe Interact.">
        <title>Complete Genome Sequence of the Plant-Pathogenic Fungus Colletotrichum lupini.</title>
        <authorList>
            <person name="Baroncelli R."/>
            <person name="Pensec F."/>
            <person name="Da Lio D."/>
            <person name="Boufleur T."/>
            <person name="Vicente I."/>
            <person name="Sarrocco S."/>
            <person name="Picot A."/>
            <person name="Baraldi E."/>
            <person name="Sukno S."/>
            <person name="Thon M."/>
            <person name="Le Floch G."/>
        </authorList>
    </citation>
    <scope>NUCLEOTIDE SEQUENCE</scope>
    <source>
        <strain evidence="2">IMI 504893</strain>
    </source>
</reference>
<feature type="compositionally biased region" description="Low complexity" evidence="1">
    <location>
        <begin position="554"/>
        <end position="567"/>
    </location>
</feature>
<feature type="compositionally biased region" description="Polar residues" evidence="1">
    <location>
        <begin position="568"/>
        <end position="591"/>
    </location>
</feature>
<evidence type="ECO:0000313" key="2">
    <source>
        <dbReference type="EMBL" id="UQC75418.1"/>
    </source>
</evidence>
<dbReference type="KEGG" id="clup:CLUP02_02072"/>
<feature type="region of interest" description="Disordered" evidence="1">
    <location>
        <begin position="1"/>
        <end position="34"/>
    </location>
</feature>
<evidence type="ECO:0000313" key="3">
    <source>
        <dbReference type="Proteomes" id="UP000830671"/>
    </source>
</evidence>
<feature type="compositionally biased region" description="Pro residues" evidence="1">
    <location>
        <begin position="693"/>
        <end position="703"/>
    </location>
</feature>
<protein>
    <submittedName>
        <fullName evidence="2">Uncharacterized protein</fullName>
    </submittedName>
</protein>
<gene>
    <name evidence="2" type="ORF">CLUP02_02072</name>
</gene>
<dbReference type="EMBL" id="CP019471">
    <property type="protein sequence ID" value="UQC75418.1"/>
    <property type="molecule type" value="Genomic_DNA"/>
</dbReference>
<accession>A0A9Q8SE71</accession>
<feature type="region of interest" description="Disordered" evidence="1">
    <location>
        <begin position="772"/>
        <end position="840"/>
    </location>
</feature>
<evidence type="ECO:0000256" key="1">
    <source>
        <dbReference type="SAM" id="MobiDB-lite"/>
    </source>
</evidence>
<feature type="compositionally biased region" description="Low complexity" evidence="1">
    <location>
        <begin position="704"/>
        <end position="718"/>
    </location>
</feature>
<dbReference type="AlphaFoldDB" id="A0A9Q8SE71"/>
<sequence length="840" mass="92281">MKVGVDAGWPLSSSRAPVQPMGPGNRGGRFRRGQGDSVYTATFRNYTLLRSSMCRCNLMSLNRTQPNDLSRGPKRWPRRGKHIIQPPKDAVHFFAPKSYRSMSHNLAAFREAACIAPNRFLSTFLDAFFFHIARKQRKAGDHIAVAATSHLLRAAAAVCIGSPTVVGSRSWGWAGATRTGFLKGFGCWLVGLRHCPALCQVFVSIFKDRFPRNFITILAFGSPVTFTPSHFRTRGISCDVASSAPPVSTITDVGHFLTQGGWDQKPQFAKSATLSEYQTEQDRIGNSNLPMHTLFGLPMIFTGRGDHNFGPLGTQKDLNIAYLSGSHQLTSFAACLQFEELILSYPPAASSSCLSHPSFPSRYLNMESLELEIKSEGLLQIFQNRLEVVRKPMPYQDSEFVSYSTPNTPSDEQRRYLKWAFCGITCYQIINAGKVGFKVVNMQFSKSKSCYCVRGTFEQVNGLHRIPQSNAKSENSFTKPTNRCDGISMEGTVPTATLAPSVFHRYRQPHLIKRRIRVPKKKHRRYTRSRIFPKQESHILAIASRDSTPSINMSRSSSGKVSASSGSTANLNPSAQPFTPTRVDSSPNSTPVDHGMYMHMPAKYAHLNPPPPHMRGFIPPRFHVPAPPPPFSHVDQQPGSSHGHGAIPPSPSQHNANPQTAGDLAYHQTKAVEAANMAAAQGMPYPEYDPTHPLQPPYPPHPFYRPSHYGAPHAAHAGPIPPSHPGLKFRPDSNLGSRPPGYGPDDHRSSPVDPAAAAAGYSTYNLYAQYFQHTPPGRSSTPGSAGLSAGPFNPTTPPNRHSRPGQADPTPPAHTFSDDGEFYPGTDPRLKNHNRAANSQ</sequence>
<organism evidence="2 3">
    <name type="scientific">Colletotrichum lupini</name>
    <dbReference type="NCBI Taxonomy" id="145971"/>
    <lineage>
        <taxon>Eukaryota</taxon>
        <taxon>Fungi</taxon>
        <taxon>Dikarya</taxon>
        <taxon>Ascomycota</taxon>
        <taxon>Pezizomycotina</taxon>
        <taxon>Sordariomycetes</taxon>
        <taxon>Hypocreomycetidae</taxon>
        <taxon>Glomerellales</taxon>
        <taxon>Glomerellaceae</taxon>
        <taxon>Colletotrichum</taxon>
        <taxon>Colletotrichum acutatum species complex</taxon>
    </lineage>
</organism>
<dbReference type="RefSeq" id="XP_049137064.1">
    <property type="nucleotide sequence ID" value="XM_049281107.1"/>
</dbReference>
<feature type="region of interest" description="Disordered" evidence="1">
    <location>
        <begin position="683"/>
        <end position="755"/>
    </location>
</feature>